<evidence type="ECO:0008006" key="3">
    <source>
        <dbReference type="Google" id="ProtNLM"/>
    </source>
</evidence>
<organism evidence="1 2">
    <name type="scientific">Candidatus Woesebacteria bacterium RIFCSPHIGHO2_02_FULL_39_13</name>
    <dbReference type="NCBI Taxonomy" id="1802505"/>
    <lineage>
        <taxon>Bacteria</taxon>
        <taxon>Candidatus Woeseibacteriota</taxon>
    </lineage>
</organism>
<gene>
    <name evidence="1" type="ORF">A3D01_03540</name>
</gene>
<proteinExistence type="predicted"/>
<dbReference type="STRING" id="1802505.A3D01_03540"/>
<evidence type="ECO:0000313" key="2">
    <source>
        <dbReference type="Proteomes" id="UP000177169"/>
    </source>
</evidence>
<sequence>MKKIWLFIPLTLIGIAVVFFSSSNSSTPKPNPTPEFPSFTPTPQNVDITASFEIYTLGTKRIFTDSKYRNLSQEVYISQPNPSQIHVKKIGITWADFFATLPMKLERNCLTTGTSQTFCTNNSQKLKFFINEKEDPNALDKQIKDGDKLKVVYE</sequence>
<dbReference type="Proteomes" id="UP000177169">
    <property type="component" value="Unassembled WGS sequence"/>
</dbReference>
<dbReference type="EMBL" id="MGGR01000010">
    <property type="protein sequence ID" value="OGM33979.1"/>
    <property type="molecule type" value="Genomic_DNA"/>
</dbReference>
<name>A0A1F7Z4E8_9BACT</name>
<accession>A0A1F7Z4E8</accession>
<evidence type="ECO:0000313" key="1">
    <source>
        <dbReference type="EMBL" id="OGM33979.1"/>
    </source>
</evidence>
<comment type="caution">
    <text evidence="1">The sequence shown here is derived from an EMBL/GenBank/DDBJ whole genome shotgun (WGS) entry which is preliminary data.</text>
</comment>
<protein>
    <recommendedName>
        <fullName evidence="3">Cyclophilin-like domain-containing protein</fullName>
    </recommendedName>
</protein>
<reference evidence="1 2" key="1">
    <citation type="journal article" date="2016" name="Nat. Commun.">
        <title>Thousands of microbial genomes shed light on interconnected biogeochemical processes in an aquifer system.</title>
        <authorList>
            <person name="Anantharaman K."/>
            <person name="Brown C.T."/>
            <person name="Hug L.A."/>
            <person name="Sharon I."/>
            <person name="Castelle C.J."/>
            <person name="Probst A.J."/>
            <person name="Thomas B.C."/>
            <person name="Singh A."/>
            <person name="Wilkins M.J."/>
            <person name="Karaoz U."/>
            <person name="Brodie E.L."/>
            <person name="Williams K.H."/>
            <person name="Hubbard S.S."/>
            <person name="Banfield J.F."/>
        </authorList>
    </citation>
    <scope>NUCLEOTIDE SEQUENCE [LARGE SCALE GENOMIC DNA]</scope>
</reference>
<dbReference type="AlphaFoldDB" id="A0A1F7Z4E8"/>